<sequence>MLTSYTAKFFSTVIPKATLLNGNFEFKDKDQVEKIFSRYPPDRKRCAILPLLHLGQEQNGGFINRGVINAVAKLTDSPPGRVHETATFYSMFRFKQPRKHVVERCNGLSCFMHKSDSIKSAIEHACNGTFKNGGSKDGMFDLHEVECLGACANAPILIIDDVYYQDLDEAKIEMIFNDLRHGKDISKYAAKNGPAAKPVTLK</sequence>
<dbReference type="Proteomes" id="UP001470230">
    <property type="component" value="Unassembled WGS sequence"/>
</dbReference>
<dbReference type="Gene3D" id="3.40.30.10">
    <property type="entry name" value="Glutaredoxin"/>
    <property type="match status" value="1"/>
</dbReference>
<dbReference type="CDD" id="cd03064">
    <property type="entry name" value="TRX_Fd_NuoE"/>
    <property type="match status" value="1"/>
</dbReference>
<dbReference type="InterPro" id="IPR002023">
    <property type="entry name" value="NuoE-like"/>
</dbReference>
<accession>A0ABR2K2D7</accession>
<organism evidence="7 8">
    <name type="scientific">Tritrichomonas musculus</name>
    <dbReference type="NCBI Taxonomy" id="1915356"/>
    <lineage>
        <taxon>Eukaryota</taxon>
        <taxon>Metamonada</taxon>
        <taxon>Parabasalia</taxon>
        <taxon>Tritrichomonadida</taxon>
        <taxon>Tritrichomonadidae</taxon>
        <taxon>Tritrichomonas</taxon>
    </lineage>
</organism>
<proteinExistence type="inferred from homology"/>
<evidence type="ECO:0000256" key="6">
    <source>
        <dbReference type="ARBA" id="ARBA00034078"/>
    </source>
</evidence>
<dbReference type="InterPro" id="IPR042128">
    <property type="entry name" value="NuoE_dom"/>
</dbReference>
<dbReference type="InterPro" id="IPR041921">
    <property type="entry name" value="NuoE_N"/>
</dbReference>
<dbReference type="InterPro" id="IPR036249">
    <property type="entry name" value="Thioredoxin-like_sf"/>
</dbReference>
<dbReference type="PANTHER" id="PTHR10371:SF3">
    <property type="entry name" value="NADH DEHYDROGENASE [UBIQUINONE] FLAVOPROTEIN 2, MITOCHONDRIAL"/>
    <property type="match status" value="1"/>
</dbReference>
<protein>
    <submittedName>
        <fullName evidence="7">NADH dehydrogenase [ubiquinone] flavoprotein 2, mitochondrial</fullName>
    </submittedName>
</protein>
<keyword evidence="2" id="KW-0001">2Fe-2S</keyword>
<name>A0ABR2K2D7_9EUKA</name>
<evidence type="ECO:0000256" key="4">
    <source>
        <dbReference type="ARBA" id="ARBA00023004"/>
    </source>
</evidence>
<reference evidence="7 8" key="1">
    <citation type="submission" date="2024-04" db="EMBL/GenBank/DDBJ databases">
        <title>Tritrichomonas musculus Genome.</title>
        <authorList>
            <person name="Alves-Ferreira E."/>
            <person name="Grigg M."/>
            <person name="Lorenzi H."/>
            <person name="Galac M."/>
        </authorList>
    </citation>
    <scope>NUCLEOTIDE SEQUENCE [LARGE SCALE GENOMIC DNA]</scope>
    <source>
        <strain evidence="7 8">EAF2021</strain>
    </source>
</reference>
<keyword evidence="4" id="KW-0408">Iron</keyword>
<keyword evidence="8" id="KW-1185">Reference proteome</keyword>
<gene>
    <name evidence="7" type="ORF">M9Y10_040693</name>
</gene>
<evidence type="ECO:0000313" key="7">
    <source>
        <dbReference type="EMBL" id="KAK8885248.1"/>
    </source>
</evidence>
<keyword evidence="3" id="KW-0479">Metal-binding</keyword>
<keyword evidence="5" id="KW-0411">Iron-sulfur</keyword>
<dbReference type="Gene3D" id="1.10.10.1590">
    <property type="entry name" value="NADH-quinone oxidoreductase subunit E"/>
    <property type="match status" value="1"/>
</dbReference>
<evidence type="ECO:0000256" key="1">
    <source>
        <dbReference type="ARBA" id="ARBA00010643"/>
    </source>
</evidence>
<comment type="caution">
    <text evidence="7">The sequence shown here is derived from an EMBL/GenBank/DDBJ whole genome shotgun (WGS) entry which is preliminary data.</text>
</comment>
<evidence type="ECO:0000256" key="5">
    <source>
        <dbReference type="ARBA" id="ARBA00023014"/>
    </source>
</evidence>
<dbReference type="SUPFAM" id="SSF52833">
    <property type="entry name" value="Thioredoxin-like"/>
    <property type="match status" value="1"/>
</dbReference>
<evidence type="ECO:0000256" key="3">
    <source>
        <dbReference type="ARBA" id="ARBA00022723"/>
    </source>
</evidence>
<dbReference type="PIRSF" id="PIRSF000216">
    <property type="entry name" value="NADH_DH_24kDa"/>
    <property type="match status" value="1"/>
</dbReference>
<dbReference type="EMBL" id="JAPFFF010000007">
    <property type="protein sequence ID" value="KAK8885248.1"/>
    <property type="molecule type" value="Genomic_DNA"/>
</dbReference>
<dbReference type="PROSITE" id="PS01099">
    <property type="entry name" value="COMPLEX1_24K"/>
    <property type="match status" value="1"/>
</dbReference>
<comment type="cofactor">
    <cofactor evidence="6">
        <name>[2Fe-2S] cluster</name>
        <dbReference type="ChEBI" id="CHEBI:190135"/>
    </cofactor>
</comment>
<evidence type="ECO:0000256" key="2">
    <source>
        <dbReference type="ARBA" id="ARBA00022714"/>
    </source>
</evidence>
<dbReference type="Pfam" id="PF01257">
    <property type="entry name" value="2Fe-2S_thioredx"/>
    <property type="match status" value="1"/>
</dbReference>
<evidence type="ECO:0000313" key="8">
    <source>
        <dbReference type="Proteomes" id="UP001470230"/>
    </source>
</evidence>
<dbReference type="PANTHER" id="PTHR10371">
    <property type="entry name" value="NADH DEHYDROGENASE UBIQUINONE FLAVOPROTEIN 2, MITOCHONDRIAL"/>
    <property type="match status" value="1"/>
</dbReference>
<comment type="similarity">
    <text evidence="1">Belongs to the complex I 24 kDa subunit family.</text>
</comment>